<protein>
    <submittedName>
        <fullName evidence="2">Shikimate 5-dehydrogenase I alpha AroDI alpha</fullName>
        <ecNumber evidence="2">1.1.1.25</ecNumber>
    </submittedName>
</protein>
<name>A0A380E257_STAAU</name>
<feature type="domain" description="Shikimate dehydrogenase substrate binding N-terminal" evidence="1">
    <location>
        <begin position="5"/>
        <end position="35"/>
    </location>
</feature>
<sequence>MKFVVIGNPISHSLSPVMHRANFNSLGLDDTYEALIFQLKIFI</sequence>
<dbReference type="GO" id="GO:0004764">
    <property type="term" value="F:shikimate 3-dehydrogenase (NADP+) activity"/>
    <property type="evidence" value="ECO:0007669"/>
    <property type="project" value="UniProtKB-EC"/>
</dbReference>
<dbReference type="Pfam" id="PF08501">
    <property type="entry name" value="Shikimate_dh_N"/>
    <property type="match status" value="1"/>
</dbReference>
<dbReference type="EC" id="1.1.1.25" evidence="2"/>
<proteinExistence type="predicted"/>
<dbReference type="Proteomes" id="UP000254502">
    <property type="component" value="Unassembled WGS sequence"/>
</dbReference>
<gene>
    <name evidence="2" type="primary">aroE_3</name>
    <name evidence="2" type="ORF">NCTC5664_03549</name>
</gene>
<dbReference type="EMBL" id="UHAQ01000004">
    <property type="protein sequence ID" value="SUK94848.1"/>
    <property type="molecule type" value="Genomic_DNA"/>
</dbReference>
<dbReference type="InterPro" id="IPR013708">
    <property type="entry name" value="Shikimate_DH-bd_N"/>
</dbReference>
<evidence type="ECO:0000313" key="3">
    <source>
        <dbReference type="Proteomes" id="UP000254502"/>
    </source>
</evidence>
<keyword evidence="2" id="KW-0560">Oxidoreductase</keyword>
<evidence type="ECO:0000259" key="1">
    <source>
        <dbReference type="Pfam" id="PF08501"/>
    </source>
</evidence>
<dbReference type="AlphaFoldDB" id="A0A380E257"/>
<dbReference type="SUPFAM" id="SSF53223">
    <property type="entry name" value="Aminoacid dehydrogenase-like, N-terminal domain"/>
    <property type="match status" value="1"/>
</dbReference>
<evidence type="ECO:0000313" key="2">
    <source>
        <dbReference type="EMBL" id="SUK94848.1"/>
    </source>
</evidence>
<accession>A0A380E257</accession>
<reference evidence="2 3" key="1">
    <citation type="submission" date="2018-06" db="EMBL/GenBank/DDBJ databases">
        <authorList>
            <consortium name="Pathogen Informatics"/>
            <person name="Doyle S."/>
        </authorList>
    </citation>
    <scope>NUCLEOTIDE SEQUENCE [LARGE SCALE GENOMIC DNA]</scope>
    <source>
        <strain evidence="2 3">NCTC5664</strain>
    </source>
</reference>
<organism evidence="2 3">
    <name type="scientific">Staphylococcus aureus</name>
    <dbReference type="NCBI Taxonomy" id="1280"/>
    <lineage>
        <taxon>Bacteria</taxon>
        <taxon>Bacillati</taxon>
        <taxon>Bacillota</taxon>
        <taxon>Bacilli</taxon>
        <taxon>Bacillales</taxon>
        <taxon>Staphylococcaceae</taxon>
        <taxon>Staphylococcus</taxon>
    </lineage>
</organism>
<dbReference type="InterPro" id="IPR046346">
    <property type="entry name" value="Aminoacid_DH-like_N_sf"/>
</dbReference>
<dbReference type="Gene3D" id="3.40.50.10860">
    <property type="entry name" value="Leucine Dehydrogenase, chain A, domain 1"/>
    <property type="match status" value="1"/>
</dbReference>